<evidence type="ECO:0000313" key="1">
    <source>
        <dbReference type="EMBL" id="EQB51559.1"/>
    </source>
</evidence>
<name>T0KHD8_COLGC</name>
<organism evidence="1 2">
    <name type="scientific">Colletotrichum gloeosporioides (strain Cg-14)</name>
    <name type="common">Anthracnose fungus</name>
    <name type="synonym">Glomerella cingulata</name>
    <dbReference type="NCBI Taxonomy" id="1237896"/>
    <lineage>
        <taxon>Eukaryota</taxon>
        <taxon>Fungi</taxon>
        <taxon>Dikarya</taxon>
        <taxon>Ascomycota</taxon>
        <taxon>Pezizomycotina</taxon>
        <taxon>Sordariomycetes</taxon>
        <taxon>Hypocreomycetidae</taxon>
        <taxon>Glomerellales</taxon>
        <taxon>Glomerellaceae</taxon>
        <taxon>Colletotrichum</taxon>
        <taxon>Colletotrichum gloeosporioides species complex</taxon>
    </lineage>
</organism>
<comment type="caution">
    <text evidence="1">The sequence shown here is derived from an EMBL/GenBank/DDBJ whole genome shotgun (WGS) entry which is preliminary data.</text>
</comment>
<sequence length="9" mass="1174">MKRREINDL</sequence>
<dbReference type="HOGENOM" id="CLU_3438974_0_0_1"/>
<protein>
    <submittedName>
        <fullName evidence="1">Uncharacterized protein</fullName>
    </submittedName>
</protein>
<accession>T0KHD8</accession>
<dbReference type="EMBL" id="AMYD01001797">
    <property type="protein sequence ID" value="EQB51559.1"/>
    <property type="molecule type" value="Genomic_DNA"/>
</dbReference>
<proteinExistence type="predicted"/>
<evidence type="ECO:0000313" key="2">
    <source>
        <dbReference type="Proteomes" id="UP000015530"/>
    </source>
</evidence>
<gene>
    <name evidence="1" type="ORF">CGLO_08888</name>
</gene>
<dbReference type="Proteomes" id="UP000015530">
    <property type="component" value="Unassembled WGS sequence"/>
</dbReference>
<reference evidence="2" key="1">
    <citation type="journal article" date="2013" name="Mol. Plant Microbe Interact.">
        <title>Global aspects of pacC regulation of pathogenicity genes in Colletotrichum gloeosporioides as revealed by transcriptome analysis.</title>
        <authorList>
            <person name="Alkan N."/>
            <person name="Meng X."/>
            <person name="Friedlander G."/>
            <person name="Reuveni E."/>
            <person name="Sukno S."/>
            <person name="Sherman A."/>
            <person name="Thon M."/>
            <person name="Fluhr R."/>
            <person name="Prusky D."/>
        </authorList>
    </citation>
    <scope>NUCLEOTIDE SEQUENCE [LARGE SCALE GENOMIC DNA]</scope>
    <source>
        <strain evidence="2">Cg-14</strain>
    </source>
</reference>